<keyword evidence="2" id="KW-1185">Reference proteome</keyword>
<evidence type="ECO:0000313" key="2">
    <source>
        <dbReference type="Proteomes" id="UP000233551"/>
    </source>
</evidence>
<accession>A0A2I0I4X5</accession>
<dbReference type="Proteomes" id="UP000233551">
    <property type="component" value="Unassembled WGS sequence"/>
</dbReference>
<dbReference type="EMBL" id="PGOL01003923">
    <property type="protein sequence ID" value="PKI39028.1"/>
    <property type="molecule type" value="Genomic_DNA"/>
</dbReference>
<comment type="caution">
    <text evidence="1">The sequence shown here is derived from an EMBL/GenBank/DDBJ whole genome shotgun (WGS) entry which is preliminary data.</text>
</comment>
<gene>
    <name evidence="1" type="ORF">CRG98_040594</name>
</gene>
<sequence length="310" mass="35129">MQRESSDQLKWRSIAIGWDSAFAHPVMRSCRLVIESISIVSLHTTGSSPRAFQFRRPPQFFPAPPQIMGGTSNSPPTKSDNFSSDAVEAFLALPPIYAVTEETSFGVHIRPTREDDELTIWTAVPLYSAMVADVLQSNPNHECNDSKSFETHLGKSLPIYFGEGLDEDGRVPEIEESLHRLENHQLTSVEPTEEVNIGTIEKPRTLKIGTGLEPVQRTRMIDFLTEYQEVFAWFYTDMPGLDPSIVKHFLPLDIERFPPKRQYLRRQRANLLLCIKEKVIKQVDAGFLGVCNYSEWVANIVPVEKKNGKV</sequence>
<proteinExistence type="predicted"/>
<dbReference type="AlphaFoldDB" id="A0A2I0I4X5"/>
<reference evidence="1 2" key="1">
    <citation type="submission" date="2017-11" db="EMBL/GenBank/DDBJ databases">
        <title>De-novo sequencing of pomegranate (Punica granatum L.) genome.</title>
        <authorList>
            <person name="Akparov Z."/>
            <person name="Amiraslanov A."/>
            <person name="Hajiyeva S."/>
            <person name="Abbasov M."/>
            <person name="Kaur K."/>
            <person name="Hamwieh A."/>
            <person name="Solovyev V."/>
            <person name="Salamov A."/>
            <person name="Braich B."/>
            <person name="Kosarev P."/>
            <person name="Mahmoud A."/>
            <person name="Hajiyev E."/>
            <person name="Babayeva S."/>
            <person name="Izzatullayeva V."/>
            <person name="Mammadov A."/>
            <person name="Mammadov A."/>
            <person name="Sharifova S."/>
            <person name="Ojaghi J."/>
            <person name="Eynullazada K."/>
            <person name="Bayramov B."/>
            <person name="Abdulazimova A."/>
            <person name="Shahmuradov I."/>
        </authorList>
    </citation>
    <scope>NUCLEOTIDE SEQUENCE [LARGE SCALE GENOMIC DNA]</scope>
    <source>
        <strain evidence="2">cv. AG2017</strain>
        <tissue evidence="1">Leaf</tissue>
    </source>
</reference>
<name>A0A2I0I4X5_PUNGR</name>
<organism evidence="1 2">
    <name type="scientific">Punica granatum</name>
    <name type="common">Pomegranate</name>
    <dbReference type="NCBI Taxonomy" id="22663"/>
    <lineage>
        <taxon>Eukaryota</taxon>
        <taxon>Viridiplantae</taxon>
        <taxon>Streptophyta</taxon>
        <taxon>Embryophyta</taxon>
        <taxon>Tracheophyta</taxon>
        <taxon>Spermatophyta</taxon>
        <taxon>Magnoliopsida</taxon>
        <taxon>eudicotyledons</taxon>
        <taxon>Gunneridae</taxon>
        <taxon>Pentapetalae</taxon>
        <taxon>rosids</taxon>
        <taxon>malvids</taxon>
        <taxon>Myrtales</taxon>
        <taxon>Lythraceae</taxon>
        <taxon>Punica</taxon>
    </lineage>
</organism>
<dbReference type="Gene3D" id="3.10.10.10">
    <property type="entry name" value="HIV Type 1 Reverse Transcriptase, subunit A, domain 1"/>
    <property type="match status" value="1"/>
</dbReference>
<protein>
    <submittedName>
        <fullName evidence="1">Uncharacterized protein</fullName>
    </submittedName>
</protein>
<evidence type="ECO:0000313" key="1">
    <source>
        <dbReference type="EMBL" id="PKI39028.1"/>
    </source>
</evidence>